<reference evidence="4 5" key="1">
    <citation type="submission" date="2018-02" db="EMBL/GenBank/DDBJ databases">
        <title>Draft genome sequence of Streptococcus oricebi CCUG 70868T type strain.</title>
        <authorList>
            <person name="Mendez V."/>
            <person name="Salva-Serra F."/>
            <person name="Jaen-Luchoro D."/>
            <person name="Gonzales-Siles L."/>
            <person name="Karlsson R."/>
            <person name="Engstrom-Jakobsson H."/>
            <person name="Busquets A."/>
            <person name="Gomila M."/>
            <person name="Pineiro-Iglesias B."/>
            <person name="Bennasar-Figueras A."/>
            <person name="Seeger M."/>
            <person name="Moore E."/>
        </authorList>
    </citation>
    <scope>NUCLEOTIDE SEQUENCE [LARGE SCALE GENOMIC DNA]</scope>
    <source>
        <strain evidence="4 5">CCUG 70868</strain>
    </source>
</reference>
<gene>
    <name evidence="4" type="ORF">C4K46_06305</name>
</gene>
<accession>A0ABS5B533</accession>
<protein>
    <recommendedName>
        <fullName evidence="3">LXG domain-containing protein</fullName>
    </recommendedName>
</protein>
<evidence type="ECO:0000256" key="2">
    <source>
        <dbReference type="SAM" id="Coils"/>
    </source>
</evidence>
<evidence type="ECO:0000256" key="1">
    <source>
        <dbReference type="ARBA" id="ARBA00034117"/>
    </source>
</evidence>
<dbReference type="EMBL" id="PRDG01000003">
    <property type="protein sequence ID" value="MBP2623553.1"/>
    <property type="molecule type" value="Genomic_DNA"/>
</dbReference>
<evidence type="ECO:0000313" key="4">
    <source>
        <dbReference type="EMBL" id="MBP2623553.1"/>
    </source>
</evidence>
<comment type="caution">
    <text evidence="4">The sequence shown here is derived from an EMBL/GenBank/DDBJ whole genome shotgun (WGS) entry which is preliminary data.</text>
</comment>
<keyword evidence="2" id="KW-0175">Coiled coil</keyword>
<sequence>MAKVFYQALETQGTSIAQVMQSQAQSYSAIQKALQDFIAETALKGAAYSNAQSYSKSILVPAAQGASLLVEQLGQAGVALSDLYQSMVGAEDLDSEVLERDIANLDNSLHSLLNAYNMMSKSPDTKPATLQSFSTKMEGIKTQRDEKLEKLRKLNSFLQAAPQVLTNISELETAVQTGLGQISTDLSHFAGSFPAVTSQPDWSKKIDQIKTQHQEAIQKAKIEKEEKKLQKKVAQIKKSTATAVDKTDKIVKAYEDFLYAINKKAFDEYWKERKSYKPKEGKWNATNDQRVRDIEDKLGEKVQKSGIDIKKIAQKLGDDILDIGERKAEIRVDNVTIKSERTHDFFRDNLAFVGLVNTGQPLDLKTRNYSDSYKFSVWGRQWEKGMKPDYLGNYLYGYVGKEYLGMPDGYLKSSAGLAQVISDKDIQKYMENLLEGNYGDNAGDAKSIQDGIDAYKRRK</sequence>
<feature type="coiled-coil region" evidence="2">
    <location>
        <begin position="206"/>
        <end position="242"/>
    </location>
</feature>
<evidence type="ECO:0000259" key="3">
    <source>
        <dbReference type="PROSITE" id="PS51756"/>
    </source>
</evidence>
<keyword evidence="5" id="KW-1185">Reference proteome</keyword>
<proteinExistence type="inferred from homology"/>
<name>A0ABS5B533_9STRE</name>
<organism evidence="4 5">
    <name type="scientific">Streptococcus oricebi</name>
    <dbReference type="NCBI Taxonomy" id="1547447"/>
    <lineage>
        <taxon>Bacteria</taxon>
        <taxon>Bacillati</taxon>
        <taxon>Bacillota</taxon>
        <taxon>Bacilli</taxon>
        <taxon>Lactobacillales</taxon>
        <taxon>Streptococcaceae</taxon>
        <taxon>Streptococcus</taxon>
    </lineage>
</organism>
<dbReference type="InterPro" id="IPR028946">
    <property type="entry name" value="Ntox44"/>
</dbReference>
<feature type="domain" description="LXG" evidence="3">
    <location>
        <begin position="1"/>
        <end position="223"/>
    </location>
</feature>
<dbReference type="Pfam" id="PF15607">
    <property type="entry name" value="Ntox44"/>
    <property type="match status" value="1"/>
</dbReference>
<evidence type="ECO:0000313" key="5">
    <source>
        <dbReference type="Proteomes" id="UP001519296"/>
    </source>
</evidence>
<dbReference type="RefSeq" id="WP_209628050.1">
    <property type="nucleotide sequence ID" value="NZ_PRDG01000003.1"/>
</dbReference>
<dbReference type="InterPro" id="IPR006829">
    <property type="entry name" value="LXG_dom"/>
</dbReference>
<dbReference type="Proteomes" id="UP001519296">
    <property type="component" value="Unassembled WGS sequence"/>
</dbReference>
<comment type="similarity">
    <text evidence="1">In the N-terminal section; belongs to the LXG family.</text>
</comment>
<dbReference type="PROSITE" id="PS51756">
    <property type="entry name" value="LXG"/>
    <property type="match status" value="1"/>
</dbReference>